<feature type="domain" description="NB-ARC" evidence="2">
    <location>
        <begin position="245"/>
        <end position="394"/>
    </location>
</feature>
<dbReference type="PANTHER" id="PTHR35205">
    <property type="entry name" value="NB-ARC AND TPR DOMAIN PROTEIN"/>
    <property type="match status" value="1"/>
</dbReference>
<comment type="caution">
    <text evidence="3">The sequence shown here is derived from an EMBL/GenBank/DDBJ whole genome shotgun (WGS) entry which is preliminary data.</text>
</comment>
<evidence type="ECO:0000313" key="3">
    <source>
        <dbReference type="EMBL" id="KAK6954152.1"/>
    </source>
</evidence>
<dbReference type="Gene3D" id="3.40.50.300">
    <property type="entry name" value="P-loop containing nucleotide triphosphate hydrolases"/>
    <property type="match status" value="1"/>
</dbReference>
<dbReference type="Proteomes" id="UP001369815">
    <property type="component" value="Unassembled WGS sequence"/>
</dbReference>
<dbReference type="InterPro" id="IPR027417">
    <property type="entry name" value="P-loop_NTPase"/>
</dbReference>
<dbReference type="SUPFAM" id="SSF52540">
    <property type="entry name" value="P-loop containing nucleoside triphosphate hydrolases"/>
    <property type="match status" value="1"/>
</dbReference>
<name>A0AAX6MPP6_9PEZI</name>
<dbReference type="EMBL" id="JBANMG010000004">
    <property type="protein sequence ID" value="KAK6954152.1"/>
    <property type="molecule type" value="Genomic_DNA"/>
</dbReference>
<protein>
    <recommendedName>
        <fullName evidence="2">NB-ARC domain-containing protein</fullName>
    </recommendedName>
</protein>
<feature type="compositionally biased region" description="Low complexity" evidence="1">
    <location>
        <begin position="1"/>
        <end position="13"/>
    </location>
</feature>
<gene>
    <name evidence="3" type="ORF">Daesc_004114</name>
</gene>
<accession>A0AAX6MPP6</accession>
<organism evidence="3 4">
    <name type="scientific">Daldinia eschscholtzii</name>
    <dbReference type="NCBI Taxonomy" id="292717"/>
    <lineage>
        <taxon>Eukaryota</taxon>
        <taxon>Fungi</taxon>
        <taxon>Dikarya</taxon>
        <taxon>Ascomycota</taxon>
        <taxon>Pezizomycotina</taxon>
        <taxon>Sordariomycetes</taxon>
        <taxon>Xylariomycetidae</taxon>
        <taxon>Xylariales</taxon>
        <taxon>Hypoxylaceae</taxon>
        <taxon>Daldinia</taxon>
    </lineage>
</organism>
<reference evidence="3 4" key="1">
    <citation type="journal article" date="2024" name="Front Chem Biol">
        <title>Unveiling the potential of Daldinia eschscholtzii MFLUCC 19-0629 through bioactivity and bioinformatics studies for enhanced sustainable agriculture production.</title>
        <authorList>
            <person name="Brooks S."/>
            <person name="Weaver J.A."/>
            <person name="Klomchit A."/>
            <person name="Alharthi S.A."/>
            <person name="Onlamun T."/>
            <person name="Nurani R."/>
            <person name="Vong T.K."/>
            <person name="Alberti F."/>
            <person name="Greco C."/>
        </authorList>
    </citation>
    <scope>NUCLEOTIDE SEQUENCE [LARGE SCALE GENOMIC DNA]</scope>
    <source>
        <strain evidence="3">MFLUCC 19-0629</strain>
    </source>
</reference>
<dbReference type="Gene3D" id="1.25.40.10">
    <property type="entry name" value="Tetratricopeptide repeat domain"/>
    <property type="match status" value="1"/>
</dbReference>
<dbReference type="Pfam" id="PF00931">
    <property type="entry name" value="NB-ARC"/>
    <property type="match status" value="1"/>
</dbReference>
<evidence type="ECO:0000256" key="1">
    <source>
        <dbReference type="SAM" id="MobiDB-lite"/>
    </source>
</evidence>
<dbReference type="SUPFAM" id="SSF48452">
    <property type="entry name" value="TPR-like"/>
    <property type="match status" value="1"/>
</dbReference>
<dbReference type="PANTHER" id="PTHR35205:SF1">
    <property type="entry name" value="ZU5 DOMAIN-CONTAINING PROTEIN"/>
    <property type="match status" value="1"/>
</dbReference>
<dbReference type="InterPro" id="IPR011990">
    <property type="entry name" value="TPR-like_helical_dom_sf"/>
</dbReference>
<proteinExistence type="predicted"/>
<dbReference type="InterPro" id="IPR002182">
    <property type="entry name" value="NB-ARC"/>
</dbReference>
<dbReference type="AlphaFoldDB" id="A0AAX6MPP6"/>
<dbReference type="GO" id="GO:0043531">
    <property type="term" value="F:ADP binding"/>
    <property type="evidence" value="ECO:0007669"/>
    <property type="project" value="InterPro"/>
</dbReference>
<sequence length="740" mass="83581">MATSHSASPASATFQSSQSHGDFVPTTMVDNLIQDYRSKLSPDELNAILRVHDAKFVISRWQTDLRLLNKEHPGIDAINKGYDRFVALWAIFGAASPELGSLLWGSFDLVRTLAPQLGEYDCIFNGLKNSSRVQNAIVDIYRAALDFFYEANRWISSCPTGIFRYGPKPQLAQVRASIEKYKKARGNLELLIPLASLNLHRGWHQEIKAIVTRATAQHLGSLPCRFIPYPNNPRFIQRDDIQSAMQTALSDGRTGQMSFALYGAGGVGKTQIALQYIYDHLDRYQAVFWMAADSLPTLAQSYVDAAKQLQIEPSDSQREQDMIVQSFKSWLSDTSANWIIIYDNVDDLSILRSFWPPTHRSTVIITSRDPASARLAMSSVQVRSMTEEEGFNLFWLTHKNFGIEKTKEMLNKLGSYTAAVKELLRTGLIWKTNELQTTPQNESEAKPTFTIGIHTLVKQMAFHRQPLALRNQTFGAAVEICLGAFPHLTRSSLCFENQGSQYEIFLPHLLALNDRYRGSPEIIADLRLAELFLYAGWYLYERRIPKVAIPLLTTARTICDAENSGANWILRSRILGMFGCVLFQCSMYEESEDYLRKALVLQLENMRPDDTLLAHEYHNLSLLASGKGKHENAIGLEKKAMWIADKNGHGATHPDMPGHDEVVTSAQCILSDSQRELSWTLYHFSRAHTGLYMREQAKEYLDAAWRLRTRLTGEKRPVNKGAGVNDGAEGFDKLVTYIYS</sequence>
<feature type="region of interest" description="Disordered" evidence="1">
    <location>
        <begin position="1"/>
        <end position="20"/>
    </location>
</feature>
<evidence type="ECO:0000259" key="2">
    <source>
        <dbReference type="Pfam" id="PF00931"/>
    </source>
</evidence>
<keyword evidence="4" id="KW-1185">Reference proteome</keyword>
<evidence type="ECO:0000313" key="4">
    <source>
        <dbReference type="Proteomes" id="UP001369815"/>
    </source>
</evidence>